<evidence type="ECO:0000313" key="4">
    <source>
        <dbReference type="Proteomes" id="UP000332933"/>
    </source>
</evidence>
<reference evidence="3 4" key="1">
    <citation type="submission" date="2019-03" db="EMBL/GenBank/DDBJ databases">
        <authorList>
            <person name="Gaulin E."/>
            <person name="Dumas B."/>
        </authorList>
    </citation>
    <scope>NUCLEOTIDE SEQUENCE [LARGE SCALE GENOMIC DNA]</scope>
    <source>
        <strain evidence="3">CBS 568.67</strain>
    </source>
</reference>
<organism evidence="3 4">
    <name type="scientific">Aphanomyces stellatus</name>
    <dbReference type="NCBI Taxonomy" id="120398"/>
    <lineage>
        <taxon>Eukaryota</taxon>
        <taxon>Sar</taxon>
        <taxon>Stramenopiles</taxon>
        <taxon>Oomycota</taxon>
        <taxon>Saprolegniomycetes</taxon>
        <taxon>Saprolegniales</taxon>
        <taxon>Verrucalvaceae</taxon>
        <taxon>Aphanomyces</taxon>
    </lineage>
</organism>
<evidence type="ECO:0000313" key="3">
    <source>
        <dbReference type="EMBL" id="VFT89494.1"/>
    </source>
</evidence>
<dbReference type="InterPro" id="IPR017920">
    <property type="entry name" value="COMM"/>
</dbReference>
<reference evidence="2" key="2">
    <citation type="submission" date="2019-06" db="EMBL/GenBank/DDBJ databases">
        <title>Genomics analysis of Aphanomyces spp. identifies a new class of oomycete effector associated with host adaptation.</title>
        <authorList>
            <person name="Gaulin E."/>
        </authorList>
    </citation>
    <scope>NUCLEOTIDE SEQUENCE</scope>
    <source>
        <strain evidence="2">CBS 578.67</strain>
    </source>
</reference>
<dbReference type="AlphaFoldDB" id="A0A485KW47"/>
<sequence length="217" mass="23901">METYLRCAAGWTLVPPVLDHIAACRTSLLDDLISQAVESQPLDDLLRVLKQDASFALTPDQMRNAASGMQFLMRGLELQKLVYPSSPSDKVVEDAWESTLRDVQAALGSIPNRDAIAWSVLKRWKRHVKQRSSSDAVTLLSHTSQLVDLDWKLSVVVASSSGAPSPSVTVRVKWTVARHGGALDTRVMDLTVTQFQTLFDTFQTMDVAMGDGSTKQD</sequence>
<dbReference type="EMBL" id="CAADRA010005403">
    <property type="protein sequence ID" value="VFT89494.1"/>
    <property type="molecule type" value="Genomic_DNA"/>
</dbReference>
<dbReference type="OrthoDB" id="74938at2759"/>
<dbReference type="PROSITE" id="PS51269">
    <property type="entry name" value="COMM"/>
    <property type="match status" value="1"/>
</dbReference>
<dbReference type="Pfam" id="PF07258">
    <property type="entry name" value="COMM_domain"/>
    <property type="match status" value="1"/>
</dbReference>
<proteinExistence type="predicted"/>
<keyword evidence="4" id="KW-1185">Reference proteome</keyword>
<evidence type="ECO:0000259" key="1">
    <source>
        <dbReference type="PROSITE" id="PS51269"/>
    </source>
</evidence>
<gene>
    <name evidence="3" type="primary">Aste57867_12644</name>
    <name evidence="2" type="ORF">As57867_012598</name>
    <name evidence="3" type="ORF">ASTE57867_12644</name>
</gene>
<dbReference type="Proteomes" id="UP000332933">
    <property type="component" value="Unassembled WGS sequence"/>
</dbReference>
<dbReference type="EMBL" id="VJMH01005382">
    <property type="protein sequence ID" value="KAF0696619.1"/>
    <property type="molecule type" value="Genomic_DNA"/>
</dbReference>
<feature type="domain" description="COMM" evidence="1">
    <location>
        <begin position="145"/>
        <end position="213"/>
    </location>
</feature>
<accession>A0A485KW47</accession>
<protein>
    <submittedName>
        <fullName evidence="3">Aste57867_12644 protein</fullName>
    </submittedName>
</protein>
<evidence type="ECO:0000313" key="2">
    <source>
        <dbReference type="EMBL" id="KAF0696619.1"/>
    </source>
</evidence>
<name>A0A485KW47_9STRA</name>